<feature type="region of interest" description="Disordered" evidence="1">
    <location>
        <begin position="221"/>
        <end position="240"/>
    </location>
</feature>
<sequence>MPGSLPPSPADSGVSDVDSSSSGHTSNDELKARLQPTPGESHGAILDCVVTTRTRVPITLEGTSTPTRSTGGSWRPTTSRTPEGPRNTTRAEHLVSKLATSWGGDGVASSLVSGGTVLPAEDRVTTQPGWNQSNHLLGLTDDGDRGIKFRLGVLKSLVMMCPPRDRQRQRLLTLCRAREKYPVRVASANRSSSDGIYVGYSLQGTLIRNSEVEGIRAAARYLEPPSPRPSDAQSSGDANDQEMFTLPADLQFFSHHVFPDGVMVVPSSGFSLCFLSLAYPWWGNNIEEEENECQVQTNRR</sequence>
<reference evidence="2" key="1">
    <citation type="submission" date="2020-11" db="EMBL/GenBank/DDBJ databases">
        <authorList>
            <person name="Tran Van P."/>
        </authorList>
    </citation>
    <scope>NUCLEOTIDE SEQUENCE</scope>
</reference>
<evidence type="ECO:0000313" key="2">
    <source>
        <dbReference type="EMBL" id="CAD7265906.1"/>
    </source>
</evidence>
<protein>
    <submittedName>
        <fullName evidence="2">Uncharacterized protein</fullName>
    </submittedName>
</protein>
<dbReference type="EMBL" id="OC006105">
    <property type="protein sequence ID" value="CAD7265906.1"/>
    <property type="molecule type" value="Genomic_DNA"/>
</dbReference>
<feature type="compositionally biased region" description="Low complexity" evidence="1">
    <location>
        <begin position="62"/>
        <end position="73"/>
    </location>
</feature>
<gene>
    <name evidence="2" type="ORF">TSIB3V08_LOCUS9935</name>
</gene>
<name>A0A7R9B6H4_TIMSH</name>
<feature type="compositionally biased region" description="Low complexity" evidence="1">
    <location>
        <begin position="10"/>
        <end position="23"/>
    </location>
</feature>
<proteinExistence type="predicted"/>
<accession>A0A7R9B6H4</accession>
<feature type="region of interest" description="Disordered" evidence="1">
    <location>
        <begin position="57"/>
        <end position="87"/>
    </location>
</feature>
<feature type="region of interest" description="Disordered" evidence="1">
    <location>
        <begin position="1"/>
        <end position="43"/>
    </location>
</feature>
<dbReference type="AlphaFoldDB" id="A0A7R9B6H4"/>
<organism evidence="2">
    <name type="scientific">Timema shepardi</name>
    <name type="common">Walking stick</name>
    <dbReference type="NCBI Taxonomy" id="629360"/>
    <lineage>
        <taxon>Eukaryota</taxon>
        <taxon>Metazoa</taxon>
        <taxon>Ecdysozoa</taxon>
        <taxon>Arthropoda</taxon>
        <taxon>Hexapoda</taxon>
        <taxon>Insecta</taxon>
        <taxon>Pterygota</taxon>
        <taxon>Neoptera</taxon>
        <taxon>Polyneoptera</taxon>
        <taxon>Phasmatodea</taxon>
        <taxon>Timematodea</taxon>
        <taxon>Timematoidea</taxon>
        <taxon>Timematidae</taxon>
        <taxon>Timema</taxon>
    </lineage>
</organism>
<evidence type="ECO:0000256" key="1">
    <source>
        <dbReference type="SAM" id="MobiDB-lite"/>
    </source>
</evidence>